<organism evidence="2 3">
    <name type="scientific">Hallella mizrahii</name>
    <dbReference type="NCBI Taxonomy" id="2606637"/>
    <lineage>
        <taxon>Bacteria</taxon>
        <taxon>Pseudomonadati</taxon>
        <taxon>Bacteroidota</taxon>
        <taxon>Bacteroidia</taxon>
        <taxon>Bacteroidales</taxon>
        <taxon>Prevotellaceae</taxon>
        <taxon>Hallella</taxon>
    </lineage>
</organism>
<dbReference type="SUPFAM" id="SSF53474">
    <property type="entry name" value="alpha/beta-Hydrolases"/>
    <property type="match status" value="1"/>
</dbReference>
<dbReference type="SUPFAM" id="SSF82171">
    <property type="entry name" value="DPP6 N-terminal domain-like"/>
    <property type="match status" value="1"/>
</dbReference>
<dbReference type="InterPro" id="IPR050278">
    <property type="entry name" value="Serine_Prot_S9B/DPPIV"/>
</dbReference>
<dbReference type="EMBL" id="VUNG01000035">
    <property type="protein sequence ID" value="MST85353.1"/>
    <property type="molecule type" value="Genomic_DNA"/>
</dbReference>
<dbReference type="Proteomes" id="UP000438914">
    <property type="component" value="Unassembled WGS sequence"/>
</dbReference>
<name>A0A7K0KHD1_9BACT</name>
<gene>
    <name evidence="2" type="ORF">FYJ73_11870</name>
</gene>
<reference evidence="2 3" key="1">
    <citation type="submission" date="2019-08" db="EMBL/GenBank/DDBJ databases">
        <title>In-depth cultivation of the pig gut microbiome towards novel bacterial diversity and tailored functional studies.</title>
        <authorList>
            <person name="Wylensek D."/>
            <person name="Hitch T.C.A."/>
            <person name="Clavel T."/>
        </authorList>
    </citation>
    <scope>NUCLEOTIDE SEQUENCE [LARGE SCALE GENOMIC DNA]</scope>
    <source>
        <strain evidence="2 3">LKV-178-WT-2A</strain>
    </source>
</reference>
<dbReference type="PANTHER" id="PTHR11731">
    <property type="entry name" value="PROTEASE FAMILY S9B,C DIPEPTIDYL-PEPTIDASE IV-RELATED"/>
    <property type="match status" value="1"/>
</dbReference>
<evidence type="ECO:0000313" key="3">
    <source>
        <dbReference type="Proteomes" id="UP000438914"/>
    </source>
</evidence>
<keyword evidence="3" id="KW-1185">Reference proteome</keyword>
<dbReference type="PANTHER" id="PTHR11731:SF193">
    <property type="entry name" value="DIPEPTIDYL PEPTIDASE 9"/>
    <property type="match status" value="1"/>
</dbReference>
<dbReference type="GO" id="GO:0008236">
    <property type="term" value="F:serine-type peptidase activity"/>
    <property type="evidence" value="ECO:0007669"/>
    <property type="project" value="InterPro"/>
</dbReference>
<dbReference type="Gene3D" id="3.40.50.1820">
    <property type="entry name" value="alpha/beta hydrolase"/>
    <property type="match status" value="1"/>
</dbReference>
<dbReference type="Pfam" id="PF00326">
    <property type="entry name" value="Peptidase_S9"/>
    <property type="match status" value="1"/>
</dbReference>
<proteinExistence type="predicted"/>
<dbReference type="GO" id="GO:0006508">
    <property type="term" value="P:proteolysis"/>
    <property type="evidence" value="ECO:0007669"/>
    <property type="project" value="InterPro"/>
</dbReference>
<evidence type="ECO:0000259" key="1">
    <source>
        <dbReference type="Pfam" id="PF00326"/>
    </source>
</evidence>
<dbReference type="InterPro" id="IPR029058">
    <property type="entry name" value="AB_hydrolase_fold"/>
</dbReference>
<accession>A0A7K0KHD1</accession>
<sequence>MQAATRPVTHFRYSGPFVLQRPVMVDTIGLDRKGYQFDNLLGTFVDLTKARQGKEYQGAFAPSDKAATALHLLQFTLTNSRYAKGTLKVGKMKHYKLFVDGKESNGSLTLIPATHNIVIKYLTKPGDHDSLQVSLDSDTDALFSTSDNGRRDLTLYDFLNGKHYYGSQVSSDGRYAITTSYETTSANNTSWLYTIYDLRRGTAVRTSDRSLRWMPGKNSYLFTRKGVKGNQLVEADVITGAETILTDNLPEGSWTMAPNGKFLIISKEVEGPKDDSQVHQIIQPDDRQPGWRNRNQLLKYDLATGYAQPLTFGYHDVSLCDISHDGRYILYMVSRTRLSKRPTTLNSVYRLDLSTMQSECLVDNDGFIASAIFSPDARTIAVKGSPESLGGIGENLPKGRIPSMYDYQLYTIDCATRKARPMTKDFDPSIETVQWNRYDGKIYFNALDRDYRRLYRMDPKSGKIEMLRTPEDYVGGVDMAETAPVLCYNGQSAMNVDRLYTMNTANGKSTLLEDQQTTLADVDLPTCQPWNFTSSRGDTIYGRYYLPPHFDATKKYPMVVYYYGGCSPTSRYFGGNYPFPLYASKGYVVYVIEPSGAAGFGQEFASRHVDTAGDGVAEDIIEGTKKFCADHSFVNDKKIGCIGASYGGFMTQYLQTKTDLFAAAVSHAGISDHTQYWGSGYWGYSYSEVSMANRYPWSDRDLYVNHSPLYNADKIHTPLLLVHGTADTNVPTANSIALYTALKLLGRPVALVEVEGENHWIQDYNKRIKWQNTIFAWFAKWLQDDDSWWKAMYDKVPE</sequence>
<dbReference type="GO" id="GO:0008239">
    <property type="term" value="F:dipeptidyl-peptidase activity"/>
    <property type="evidence" value="ECO:0007669"/>
    <property type="project" value="TreeGrafter"/>
</dbReference>
<dbReference type="AlphaFoldDB" id="A0A7K0KHD1"/>
<dbReference type="InterPro" id="IPR011042">
    <property type="entry name" value="6-blade_b-propeller_TolB-like"/>
</dbReference>
<protein>
    <submittedName>
        <fullName evidence="2">S9 family peptidase</fullName>
    </submittedName>
</protein>
<comment type="caution">
    <text evidence="2">The sequence shown here is derived from an EMBL/GenBank/DDBJ whole genome shotgun (WGS) entry which is preliminary data.</text>
</comment>
<feature type="domain" description="Peptidase S9 prolyl oligopeptidase catalytic" evidence="1">
    <location>
        <begin position="581"/>
        <end position="784"/>
    </location>
</feature>
<dbReference type="Gene3D" id="2.120.10.30">
    <property type="entry name" value="TolB, C-terminal domain"/>
    <property type="match status" value="2"/>
</dbReference>
<dbReference type="InterPro" id="IPR001375">
    <property type="entry name" value="Peptidase_S9_cat"/>
</dbReference>
<evidence type="ECO:0000313" key="2">
    <source>
        <dbReference type="EMBL" id="MST85353.1"/>
    </source>
</evidence>